<dbReference type="PANTHER" id="PTHR24173:SF74">
    <property type="entry name" value="ANKYRIN REPEAT DOMAIN-CONTAINING PROTEIN 16"/>
    <property type="match status" value="1"/>
</dbReference>
<proteinExistence type="predicted"/>
<organism evidence="5 6">
    <name type="scientific">Cyclotella atomus</name>
    <dbReference type="NCBI Taxonomy" id="382360"/>
    <lineage>
        <taxon>Eukaryota</taxon>
        <taxon>Sar</taxon>
        <taxon>Stramenopiles</taxon>
        <taxon>Ochrophyta</taxon>
        <taxon>Bacillariophyta</taxon>
        <taxon>Coscinodiscophyceae</taxon>
        <taxon>Thalassiosirophycidae</taxon>
        <taxon>Stephanodiscales</taxon>
        <taxon>Stephanodiscaceae</taxon>
        <taxon>Cyclotella</taxon>
    </lineage>
</organism>
<evidence type="ECO:0000259" key="4">
    <source>
        <dbReference type="PROSITE" id="PS50020"/>
    </source>
</evidence>
<evidence type="ECO:0000256" key="1">
    <source>
        <dbReference type="ARBA" id="ARBA00022737"/>
    </source>
</evidence>
<dbReference type="InterPro" id="IPR002110">
    <property type="entry name" value="Ankyrin_rpt"/>
</dbReference>
<gene>
    <name evidence="5" type="ORF">ACHAWO_005194</name>
</gene>
<feature type="repeat" description="ANK" evidence="3">
    <location>
        <begin position="33"/>
        <end position="65"/>
    </location>
</feature>
<comment type="caution">
    <text evidence="5">The sequence shown here is derived from an EMBL/GenBank/DDBJ whole genome shotgun (WGS) entry which is preliminary data.</text>
</comment>
<dbReference type="Gene3D" id="1.25.40.20">
    <property type="entry name" value="Ankyrin repeat-containing domain"/>
    <property type="match status" value="1"/>
</dbReference>
<name>A0ABD3MV90_9STRA</name>
<evidence type="ECO:0000313" key="6">
    <source>
        <dbReference type="Proteomes" id="UP001530400"/>
    </source>
</evidence>
<sequence>MTELHTAIRLDERGVVRNLLAQQLCDIHAIDEKGDQAAHVAARNGRIECMKVLIEYGAKMGRKNFNNLTPLGEAQMNGNREISTLIRDNYTKDDVHSYIWDEEFSRECACWYDSYDQESQSLQWVRIGPAGDVEISETPPPIDIQRVIAAREKHGERNVVRRLHPGSLPSQEQMEYEKKKDQERQALAAMMKSRAEIVETRCAERLQAQFRRIKAAKLAKLRRIEMDASTKIQRRFRFYRSRRRNRAAVKIQSTVRMYAALCHYKTVLRERLWWYRASRILALSTQRLWRGFKGRSVWRRLFEMKRLPSPTDIRNHDFWEKLQSEAHPPAKELGIYAEYTLSGTPKTWSERNLVKRNGMYRDVVFYANTITKRATWTQPKGWKFKDHREYYILRLENFWRARVARRKIRLLAKARTLLENAHSKELANTKQDITSLCNFALYAHVVRHDYDTAREAYAKILVFMSDRGVDNAFVLYSYAIFGAVTNEEDWSDINDYIRRGKVAEELMQKRRCRTPPAPGEPKSVYAIARGAFYLEAVGNENEPAESWHNYALCQMLVYGDLQGARESFHRAIIVAPHDRRIISNFNALLQRNEYLGLSTNAHEEYLALIERKITPPINPYHNIF</sequence>
<keyword evidence="1" id="KW-0677">Repeat</keyword>
<dbReference type="PROSITE" id="PS50020">
    <property type="entry name" value="WW_DOMAIN_2"/>
    <property type="match status" value="1"/>
</dbReference>
<reference evidence="5 6" key="1">
    <citation type="submission" date="2024-10" db="EMBL/GenBank/DDBJ databases">
        <title>Updated reference genomes for cyclostephanoid diatoms.</title>
        <authorList>
            <person name="Roberts W.R."/>
            <person name="Alverson A.J."/>
        </authorList>
    </citation>
    <scope>NUCLEOTIDE SEQUENCE [LARGE SCALE GENOMIC DNA]</scope>
    <source>
        <strain evidence="5 6">AJA010-31</strain>
    </source>
</reference>
<keyword evidence="2 3" id="KW-0040">ANK repeat</keyword>
<evidence type="ECO:0000313" key="5">
    <source>
        <dbReference type="EMBL" id="KAL3767784.1"/>
    </source>
</evidence>
<dbReference type="SUPFAM" id="SSF48403">
    <property type="entry name" value="Ankyrin repeat"/>
    <property type="match status" value="1"/>
</dbReference>
<dbReference type="Pfam" id="PF12796">
    <property type="entry name" value="Ank_2"/>
    <property type="match status" value="1"/>
</dbReference>
<keyword evidence="6" id="KW-1185">Reference proteome</keyword>
<dbReference type="AlphaFoldDB" id="A0ABD3MV90"/>
<dbReference type="InterPro" id="IPR000048">
    <property type="entry name" value="IQ_motif_EF-hand-BS"/>
</dbReference>
<dbReference type="PROSITE" id="PS50096">
    <property type="entry name" value="IQ"/>
    <property type="match status" value="3"/>
</dbReference>
<dbReference type="PROSITE" id="PS50088">
    <property type="entry name" value="ANK_REPEAT"/>
    <property type="match status" value="1"/>
</dbReference>
<dbReference type="PROSITE" id="PS50297">
    <property type="entry name" value="ANK_REP_REGION"/>
    <property type="match status" value="1"/>
</dbReference>
<feature type="domain" description="WW" evidence="4">
    <location>
        <begin position="342"/>
        <end position="381"/>
    </location>
</feature>
<dbReference type="Proteomes" id="UP001530400">
    <property type="component" value="Unassembled WGS sequence"/>
</dbReference>
<protein>
    <recommendedName>
        <fullName evidence="4">WW domain-containing protein</fullName>
    </recommendedName>
</protein>
<dbReference type="EMBL" id="JALLPJ020001358">
    <property type="protein sequence ID" value="KAL3767784.1"/>
    <property type="molecule type" value="Genomic_DNA"/>
</dbReference>
<evidence type="ECO:0000256" key="2">
    <source>
        <dbReference type="ARBA" id="ARBA00023043"/>
    </source>
</evidence>
<evidence type="ECO:0000256" key="3">
    <source>
        <dbReference type="PROSITE-ProRule" id="PRU00023"/>
    </source>
</evidence>
<dbReference type="PANTHER" id="PTHR24173">
    <property type="entry name" value="ANKYRIN REPEAT CONTAINING"/>
    <property type="match status" value="1"/>
</dbReference>
<dbReference type="InterPro" id="IPR001202">
    <property type="entry name" value="WW_dom"/>
</dbReference>
<dbReference type="InterPro" id="IPR036770">
    <property type="entry name" value="Ankyrin_rpt-contain_sf"/>
</dbReference>
<accession>A0ABD3MV90</accession>
<dbReference type="SMART" id="SM00015">
    <property type="entry name" value="IQ"/>
    <property type="match status" value="3"/>
</dbReference>